<keyword evidence="3" id="KW-1185">Reference proteome</keyword>
<dbReference type="Proteomes" id="UP000250572">
    <property type="component" value="Unassembled WGS sequence"/>
</dbReference>
<dbReference type="InterPro" id="IPR015095">
    <property type="entry name" value="AlkB_hom8_N"/>
</dbReference>
<protein>
    <recommendedName>
        <fullName evidence="1">Alkylated DNA repair protein AlkB homologue 8 N-terminal domain-containing protein</fullName>
    </recommendedName>
</protein>
<dbReference type="GO" id="GO:0016706">
    <property type="term" value="F:2-oxoglutarate-dependent dioxygenase activity"/>
    <property type="evidence" value="ECO:0007669"/>
    <property type="project" value="InterPro"/>
</dbReference>
<comment type="caution">
    <text evidence="2">The sequence shown here is derived from an EMBL/GenBank/DDBJ whole genome shotgun (WGS) entry which is preliminary data.</text>
</comment>
<proteinExistence type="predicted"/>
<evidence type="ECO:0000313" key="3">
    <source>
        <dbReference type="Proteomes" id="UP000250572"/>
    </source>
</evidence>
<accession>A0A315VMB9</accession>
<organism evidence="2 3">
    <name type="scientific">Gambusia affinis</name>
    <name type="common">Western mosquitofish</name>
    <name type="synonym">Heterandria affinis</name>
    <dbReference type="NCBI Taxonomy" id="33528"/>
    <lineage>
        <taxon>Eukaryota</taxon>
        <taxon>Metazoa</taxon>
        <taxon>Chordata</taxon>
        <taxon>Craniata</taxon>
        <taxon>Vertebrata</taxon>
        <taxon>Euteleostomi</taxon>
        <taxon>Actinopterygii</taxon>
        <taxon>Neopterygii</taxon>
        <taxon>Teleostei</taxon>
        <taxon>Neoteleostei</taxon>
        <taxon>Acanthomorphata</taxon>
        <taxon>Ovalentaria</taxon>
        <taxon>Atherinomorphae</taxon>
        <taxon>Cyprinodontiformes</taxon>
        <taxon>Poeciliidae</taxon>
        <taxon>Poeciliinae</taxon>
        <taxon>Gambusia</taxon>
    </lineage>
</organism>
<feature type="domain" description="Alkylated DNA repair protein AlkB homologue 8 N-terminal" evidence="1">
    <location>
        <begin position="64"/>
        <end position="100"/>
    </location>
</feature>
<dbReference type="EMBL" id="NHOQ01001396">
    <property type="protein sequence ID" value="PWA24710.1"/>
    <property type="molecule type" value="Genomic_DNA"/>
</dbReference>
<evidence type="ECO:0000313" key="2">
    <source>
        <dbReference type="EMBL" id="PWA24710.1"/>
    </source>
</evidence>
<dbReference type="AlphaFoldDB" id="A0A315VMB9"/>
<evidence type="ECO:0000259" key="1">
    <source>
        <dbReference type="Pfam" id="PF09004"/>
    </source>
</evidence>
<dbReference type="Pfam" id="PF09004">
    <property type="entry name" value="ALKBH8_N"/>
    <property type="match status" value="1"/>
</dbReference>
<reference evidence="2 3" key="1">
    <citation type="journal article" date="2018" name="G3 (Bethesda)">
        <title>A High-Quality Reference Genome for the Invasive Mosquitofish Gambusia affinis Using a Chicago Library.</title>
        <authorList>
            <person name="Hoffberg S.L."/>
            <person name="Troendle N.J."/>
            <person name="Glenn T.C."/>
            <person name="Mahmud O."/>
            <person name="Louha S."/>
            <person name="Chalopin D."/>
            <person name="Bennetzen J.L."/>
            <person name="Mauricio R."/>
        </authorList>
    </citation>
    <scope>NUCLEOTIDE SEQUENCE [LARGE SCALE GENOMIC DNA]</scope>
    <source>
        <strain evidence="2">NE01/NJP1002.9</strain>
        <tissue evidence="2">Muscle</tissue>
    </source>
</reference>
<gene>
    <name evidence="2" type="ORF">CCH79_00010204</name>
</gene>
<name>A0A315VMB9_GAMAF</name>
<dbReference type="GO" id="GO:0008168">
    <property type="term" value="F:methyltransferase activity"/>
    <property type="evidence" value="ECO:0007669"/>
    <property type="project" value="InterPro"/>
</dbReference>
<sequence>MQRGGGTPGAVRNLCINVKKTKEMLVDFRRDKDPLQPLYIQLASVEVFSSYRYLGVYISNDLTWSTNTSRMVRKIHQCLYFLRKLRRAGLGNSVLRSFYRCVVGIILCITVWHSRCTAAERMALQRMQSSSCTEDCEEQPFLHLGPLRSTMQEEGAPHHEGLHPSST</sequence>